<keyword evidence="3" id="KW-0808">Transferase</keyword>
<dbReference type="EMBL" id="BRYB01000114">
    <property type="protein sequence ID" value="GMI23089.1"/>
    <property type="molecule type" value="Genomic_DNA"/>
</dbReference>
<sequence length="470" mass="52228">MGGKSSKEDDPALSKRKMSFTSAAMAFGAWPPATKMCEPTINATLFFDACPSVEGLVPLVETCRSYERCNGVPEGTEGKDDWRIRRVDFQPRDIIRTVKVDAAKDIVPAIEGLLHDSCRDRPGLPWWEIVRVEAPEGQQSAVVLRIDHIIGDGISLVNLMEQILTDTNNQKLDAIIPASMSNKFKRKLSFLQKIKMGFSAVYYYFFALTLGLGSGDAKTKFRRAISADMQYSWNRKLVIFETMPLAFIKELKKQGGVSLNDVMFSSLGGAIRAYNLAEGCEITEKKKTVMCRALMPVAFPRPNEDKSDKAAVLRNKWVFLSSDFGVGKADPMERIQYVNKSMTALKNSPYAFMQLKVQESAKSLPVSLSRKTLMDIMSRHSIIFSNVPGPETPVMFGGQKVTGTQMFFNNFLPQVGILSYCGNVHMNINIDTEAIPGSEMLPVYFARELVALAENLNVAVPDAIRAKANE</sequence>
<evidence type="ECO:0000256" key="7">
    <source>
        <dbReference type="ARBA" id="ARBA00048109"/>
    </source>
</evidence>
<evidence type="ECO:0000256" key="3">
    <source>
        <dbReference type="ARBA" id="ARBA00022679"/>
    </source>
</evidence>
<dbReference type="Pfam" id="PF06974">
    <property type="entry name" value="WS_DGAT_C"/>
    <property type="match status" value="1"/>
</dbReference>
<name>A0ABQ6MB67_9STRA</name>
<reference evidence="10 11" key="1">
    <citation type="journal article" date="2023" name="Commun. Biol.">
        <title>Genome analysis of Parmales, the sister group of diatoms, reveals the evolutionary specialization of diatoms from phago-mixotrophs to photoautotrophs.</title>
        <authorList>
            <person name="Ban H."/>
            <person name="Sato S."/>
            <person name="Yoshikawa S."/>
            <person name="Yamada K."/>
            <person name="Nakamura Y."/>
            <person name="Ichinomiya M."/>
            <person name="Sato N."/>
            <person name="Blanc-Mathieu R."/>
            <person name="Endo H."/>
            <person name="Kuwata A."/>
            <person name="Ogata H."/>
        </authorList>
    </citation>
    <scope>NUCLEOTIDE SEQUENCE [LARGE SCALE GENOMIC DNA]</scope>
</reference>
<evidence type="ECO:0000256" key="6">
    <source>
        <dbReference type="ARBA" id="ARBA00047604"/>
    </source>
</evidence>
<dbReference type="PANTHER" id="PTHR31650:SF1">
    <property type="entry name" value="WAX ESTER SYNTHASE_DIACYLGLYCEROL ACYLTRANSFERASE 4-RELATED"/>
    <property type="match status" value="1"/>
</dbReference>
<dbReference type="PANTHER" id="PTHR31650">
    <property type="entry name" value="O-ACYLTRANSFERASE (WSD1-LIKE) FAMILY PROTEIN"/>
    <property type="match status" value="1"/>
</dbReference>
<protein>
    <recommendedName>
        <fullName evidence="12">Diacylglycerol O-acyltransferase</fullName>
    </recommendedName>
</protein>
<comment type="pathway">
    <text evidence="1">Glycerolipid metabolism; triacylglycerol biosynthesis.</text>
</comment>
<comment type="similarity">
    <text evidence="5">In the N-terminal section; belongs to the long-chain O-acyltransferase family.</text>
</comment>
<evidence type="ECO:0000256" key="4">
    <source>
        <dbReference type="ARBA" id="ARBA00023315"/>
    </source>
</evidence>
<dbReference type="Proteomes" id="UP001165060">
    <property type="component" value="Unassembled WGS sequence"/>
</dbReference>
<feature type="domain" description="O-acyltransferase WSD1-like N-terminal" evidence="8">
    <location>
        <begin position="124"/>
        <end position="263"/>
    </location>
</feature>
<comment type="caution">
    <text evidence="10">The sequence shown here is derived from an EMBL/GenBank/DDBJ whole genome shotgun (WGS) entry which is preliminary data.</text>
</comment>
<dbReference type="InterPro" id="IPR004255">
    <property type="entry name" value="O-acyltransferase_WSD1_N"/>
</dbReference>
<comment type="catalytic activity">
    <reaction evidence="7">
        <text>an acyl-CoA + a 1,2-diacyl-sn-glycerol = a triacyl-sn-glycerol + CoA</text>
        <dbReference type="Rhea" id="RHEA:10868"/>
        <dbReference type="ChEBI" id="CHEBI:17815"/>
        <dbReference type="ChEBI" id="CHEBI:57287"/>
        <dbReference type="ChEBI" id="CHEBI:58342"/>
        <dbReference type="ChEBI" id="CHEBI:64615"/>
        <dbReference type="EC" id="2.3.1.20"/>
    </reaction>
</comment>
<evidence type="ECO:0000259" key="9">
    <source>
        <dbReference type="Pfam" id="PF06974"/>
    </source>
</evidence>
<accession>A0ABQ6MB67</accession>
<evidence type="ECO:0000256" key="2">
    <source>
        <dbReference type="ARBA" id="ARBA00005189"/>
    </source>
</evidence>
<gene>
    <name evidence="10" type="ORF">TeGR_g2303</name>
</gene>
<evidence type="ECO:0000256" key="5">
    <source>
        <dbReference type="ARBA" id="ARBA00024360"/>
    </source>
</evidence>
<keyword evidence="11" id="KW-1185">Reference proteome</keyword>
<evidence type="ECO:0000313" key="11">
    <source>
        <dbReference type="Proteomes" id="UP001165060"/>
    </source>
</evidence>
<proteinExistence type="inferred from homology"/>
<dbReference type="InterPro" id="IPR009721">
    <property type="entry name" value="O-acyltransferase_WSD1_C"/>
</dbReference>
<comment type="pathway">
    <text evidence="2">Lipid metabolism.</text>
</comment>
<comment type="catalytic activity">
    <reaction evidence="6">
        <text>a long chain fatty alcohol + a fatty acyl-CoA = a long-chain alcohol wax ester + CoA</text>
        <dbReference type="Rhea" id="RHEA:38443"/>
        <dbReference type="ChEBI" id="CHEBI:17135"/>
        <dbReference type="ChEBI" id="CHEBI:57287"/>
        <dbReference type="ChEBI" id="CHEBI:77636"/>
        <dbReference type="ChEBI" id="CHEBI:235323"/>
        <dbReference type="EC" id="2.3.1.75"/>
    </reaction>
</comment>
<feature type="domain" description="O-acyltransferase WSD1 C-terminal" evidence="9">
    <location>
        <begin position="315"/>
        <end position="451"/>
    </location>
</feature>
<evidence type="ECO:0008006" key="12">
    <source>
        <dbReference type="Google" id="ProtNLM"/>
    </source>
</evidence>
<keyword evidence="4" id="KW-0012">Acyltransferase</keyword>
<evidence type="ECO:0000256" key="1">
    <source>
        <dbReference type="ARBA" id="ARBA00004771"/>
    </source>
</evidence>
<organism evidence="10 11">
    <name type="scientific">Tetraparma gracilis</name>
    <dbReference type="NCBI Taxonomy" id="2962635"/>
    <lineage>
        <taxon>Eukaryota</taxon>
        <taxon>Sar</taxon>
        <taxon>Stramenopiles</taxon>
        <taxon>Ochrophyta</taxon>
        <taxon>Bolidophyceae</taxon>
        <taxon>Parmales</taxon>
        <taxon>Triparmaceae</taxon>
        <taxon>Tetraparma</taxon>
    </lineage>
</organism>
<evidence type="ECO:0000259" key="8">
    <source>
        <dbReference type="Pfam" id="PF03007"/>
    </source>
</evidence>
<evidence type="ECO:0000313" key="10">
    <source>
        <dbReference type="EMBL" id="GMI23089.1"/>
    </source>
</evidence>
<dbReference type="Pfam" id="PF03007">
    <property type="entry name" value="WS_DGAT_cat"/>
    <property type="match status" value="1"/>
</dbReference>
<dbReference type="InterPro" id="IPR045034">
    <property type="entry name" value="O-acyltransferase_WSD1-like"/>
</dbReference>